<gene>
    <name evidence="4" type="ORF">CWC05_12725</name>
</gene>
<dbReference type="SMART" id="SM00862">
    <property type="entry name" value="Trans_reg_C"/>
    <property type="match status" value="1"/>
</dbReference>
<proteinExistence type="predicted"/>
<dbReference type="SUPFAM" id="SSF46894">
    <property type="entry name" value="C-terminal effector domain of the bipartite response regulators"/>
    <property type="match status" value="1"/>
</dbReference>
<dbReference type="Pfam" id="PF00486">
    <property type="entry name" value="Trans_reg_C"/>
    <property type="match status" value="1"/>
</dbReference>
<feature type="domain" description="OmpR/PhoB-type" evidence="3">
    <location>
        <begin position="1"/>
        <end position="99"/>
    </location>
</feature>
<dbReference type="Proteomes" id="UP000305874">
    <property type="component" value="Unassembled WGS sequence"/>
</dbReference>
<dbReference type="RefSeq" id="WP_138548463.1">
    <property type="nucleotide sequence ID" value="NZ_PNCG01000013.1"/>
</dbReference>
<dbReference type="SUPFAM" id="SSF82171">
    <property type="entry name" value="DPP6 N-terminal domain-like"/>
    <property type="match status" value="1"/>
</dbReference>
<dbReference type="GO" id="GO:0000160">
    <property type="term" value="P:phosphorelay signal transduction system"/>
    <property type="evidence" value="ECO:0007669"/>
    <property type="project" value="InterPro"/>
</dbReference>
<evidence type="ECO:0000256" key="2">
    <source>
        <dbReference type="PROSITE-ProRule" id="PRU01091"/>
    </source>
</evidence>
<protein>
    <recommendedName>
        <fullName evidence="3">OmpR/PhoB-type domain-containing protein</fullName>
    </recommendedName>
</protein>
<dbReference type="AlphaFoldDB" id="A0A5S3Z4Y4"/>
<reference evidence="4 5" key="1">
    <citation type="submission" date="2017-12" db="EMBL/GenBank/DDBJ databases">
        <authorList>
            <person name="Paulsen S."/>
            <person name="Gram L.K."/>
        </authorList>
    </citation>
    <scope>NUCLEOTIDE SEQUENCE [LARGE SCALE GENOMIC DNA]</scope>
    <source>
        <strain evidence="4 5">S2897</strain>
    </source>
</reference>
<dbReference type="GO" id="GO:0006355">
    <property type="term" value="P:regulation of DNA-templated transcription"/>
    <property type="evidence" value="ECO:0007669"/>
    <property type="project" value="InterPro"/>
</dbReference>
<evidence type="ECO:0000259" key="3">
    <source>
        <dbReference type="PROSITE" id="PS51755"/>
    </source>
</evidence>
<evidence type="ECO:0000313" key="4">
    <source>
        <dbReference type="EMBL" id="TMP86657.1"/>
    </source>
</evidence>
<dbReference type="PROSITE" id="PS51755">
    <property type="entry name" value="OMPR_PHOB"/>
    <property type="match status" value="1"/>
</dbReference>
<sequence>MECIFFGEYRFDTSTHELKNQEYSVSLDPRMVALLRFFLANPNRIISRDELQQAIWQGVIVTDNAINKLVASLRKTLVDDPKSPRYIQTVPKQGYRFIATVHTQDSLNTNVHVDEINTNTQPKSRNLAVKAAAPVLICAVVVLLLLWQSGENGGLNYGENAVLTRVDGAKRSLVVAPKGNTVTFINNTYANGNELWHKRLDNNNDDVGAVIESKDYYFDSLIAQTANALIVKGYYQDQCGWFKVPFSRESAALTAPSAQILDCESLISHRYTFDTQTESVWLLGHARNHEHRNRLYRINLNQGLEPVAVELPEQWHLVDLDLKPGAKNLLLVANNSEGQSRLYQVDLATGAAEPLIDVAQQLNQAIWGHAQHQLIYVSASKPAQLQMLNIQSGESQVIASLGDRLCCALARHPNEKDYIYSTYDKNIDIRWQNPGFELDNSNGNERLPAFAHTQPGIYFVSNRAGSDHIYFQAPGQRAQQIVPMSEHMVLNELAVSPDDRLAVVNHDNRQLWLVDIVEHGIAKRAHIDGYGFALSWLNPTLFSLTVKNQHQRRVRIYNRQMQLLAELDAPWVRILVDNSEPQFAYLINQSNELYRFSFSEILDGRLPEAESIGEVASYSNAIIDNGVLYLNNYKEAQLSSYKINSTSLQLLTQQPLNAYYGFDVENGQIVYGGTRAFSSDLYTTHAQ</sequence>
<comment type="caution">
    <text evidence="4">The sequence shown here is derived from an EMBL/GenBank/DDBJ whole genome shotgun (WGS) entry which is preliminary data.</text>
</comment>
<name>A0A5S3Z4Y4_9GAMM</name>
<dbReference type="InterPro" id="IPR016032">
    <property type="entry name" value="Sig_transdc_resp-reg_C-effctor"/>
</dbReference>
<evidence type="ECO:0000256" key="1">
    <source>
        <dbReference type="ARBA" id="ARBA00023125"/>
    </source>
</evidence>
<reference evidence="5" key="2">
    <citation type="submission" date="2019-06" db="EMBL/GenBank/DDBJ databases">
        <title>Co-occurence of chitin degradation, pigmentation and bioactivity in marine Pseudoalteromonas.</title>
        <authorList>
            <person name="Sonnenschein E.C."/>
            <person name="Bech P.K."/>
        </authorList>
    </citation>
    <scope>NUCLEOTIDE SEQUENCE [LARGE SCALE GENOMIC DNA]</scope>
    <source>
        <strain evidence="5">S2897</strain>
    </source>
</reference>
<keyword evidence="1 2" id="KW-0238">DNA-binding</keyword>
<dbReference type="Gene3D" id="1.10.10.10">
    <property type="entry name" value="Winged helix-like DNA-binding domain superfamily/Winged helix DNA-binding domain"/>
    <property type="match status" value="1"/>
</dbReference>
<accession>A0A5S3Z4Y4</accession>
<dbReference type="InterPro" id="IPR036388">
    <property type="entry name" value="WH-like_DNA-bd_sf"/>
</dbReference>
<feature type="DNA-binding region" description="OmpR/PhoB-type" evidence="2">
    <location>
        <begin position="1"/>
        <end position="99"/>
    </location>
</feature>
<dbReference type="InterPro" id="IPR001867">
    <property type="entry name" value="OmpR/PhoB-type_DNA-bd"/>
</dbReference>
<dbReference type="GO" id="GO:0003677">
    <property type="term" value="F:DNA binding"/>
    <property type="evidence" value="ECO:0007669"/>
    <property type="project" value="UniProtKB-UniRule"/>
</dbReference>
<dbReference type="CDD" id="cd00383">
    <property type="entry name" value="trans_reg_C"/>
    <property type="match status" value="1"/>
</dbReference>
<dbReference type="STRING" id="151081.TW72_00420"/>
<organism evidence="4 5">
    <name type="scientific">Pseudoalteromonas ruthenica</name>
    <dbReference type="NCBI Taxonomy" id="151081"/>
    <lineage>
        <taxon>Bacteria</taxon>
        <taxon>Pseudomonadati</taxon>
        <taxon>Pseudomonadota</taxon>
        <taxon>Gammaproteobacteria</taxon>
        <taxon>Alteromonadales</taxon>
        <taxon>Pseudoalteromonadaceae</taxon>
        <taxon>Pseudoalteromonas</taxon>
    </lineage>
</organism>
<evidence type="ECO:0000313" key="5">
    <source>
        <dbReference type="Proteomes" id="UP000305874"/>
    </source>
</evidence>
<dbReference type="EMBL" id="PNCG01000013">
    <property type="protein sequence ID" value="TMP86657.1"/>
    <property type="molecule type" value="Genomic_DNA"/>
</dbReference>